<evidence type="ECO:0000259" key="3">
    <source>
        <dbReference type="Pfam" id="PF14415"/>
    </source>
</evidence>
<evidence type="ECO:0000256" key="1">
    <source>
        <dbReference type="SAM" id="Phobius"/>
    </source>
</evidence>
<name>A0ABS2GMG5_9FIRM</name>
<feature type="chain" id="PRO_5046897114" description="DUF4424 domain-containing protein" evidence="2">
    <location>
        <begin position="26"/>
        <end position="291"/>
    </location>
</feature>
<keyword evidence="1" id="KW-0472">Membrane</keyword>
<sequence>MKKLSLALALATALASLQIAYGNMAAPSEPDMGAAVTLEENESLAVRSEVLDIVIDGETARITATYQMENTTDEPVATQSMFLSPNMEYAGVQVTVDGQEVPYEAESFALHYDTRIQTEDWRYAVLTRGETAAWDRDKTVDTVTFQMDFEPGETCDVVVSYTYALGGYPGYDFNEKRGELRYYLTPAALWNGFEDLTINLTLGEDMPVLKGSSLEFEKVGERSYRYHSAALPGEDLWITVDENWYQNIFSTLRSPYLMMTLTMMAPFLLIAAAVVILLIWLFVRRRRRNRH</sequence>
<keyword evidence="2" id="KW-0732">Signal</keyword>
<organism evidence="4 5">
    <name type="scientific">Hydrogenoanaerobacterium saccharovorans</name>
    <dbReference type="NCBI Taxonomy" id="474960"/>
    <lineage>
        <taxon>Bacteria</taxon>
        <taxon>Bacillati</taxon>
        <taxon>Bacillota</taxon>
        <taxon>Clostridia</taxon>
        <taxon>Eubacteriales</taxon>
        <taxon>Oscillospiraceae</taxon>
        <taxon>Hydrogenoanaerobacterium</taxon>
    </lineage>
</organism>
<dbReference type="Gene3D" id="2.60.40.3680">
    <property type="match status" value="1"/>
</dbReference>
<reference evidence="4 5" key="1">
    <citation type="journal article" date="2021" name="Sci. Rep.">
        <title>The distribution of antibiotic resistance genes in chicken gut microbiota commensals.</title>
        <authorList>
            <person name="Juricova H."/>
            <person name="Matiasovicova J."/>
            <person name="Kubasova T."/>
            <person name="Cejkova D."/>
            <person name="Rychlik I."/>
        </authorList>
    </citation>
    <scope>NUCLEOTIDE SEQUENCE [LARGE SCALE GENOMIC DNA]</scope>
    <source>
        <strain evidence="4 5">An564</strain>
    </source>
</reference>
<feature type="transmembrane region" description="Helical" evidence="1">
    <location>
        <begin position="256"/>
        <end position="283"/>
    </location>
</feature>
<gene>
    <name evidence="4" type="ORF">H9X81_04815</name>
</gene>
<evidence type="ECO:0000313" key="5">
    <source>
        <dbReference type="Proteomes" id="UP000724149"/>
    </source>
</evidence>
<keyword evidence="5" id="KW-1185">Reference proteome</keyword>
<feature type="signal peptide" evidence="2">
    <location>
        <begin position="1"/>
        <end position="25"/>
    </location>
</feature>
<dbReference type="Pfam" id="PF14415">
    <property type="entry name" value="DUF4424"/>
    <property type="match status" value="1"/>
</dbReference>
<dbReference type="EMBL" id="JACSNR010000004">
    <property type="protein sequence ID" value="MBM6923013.1"/>
    <property type="molecule type" value="Genomic_DNA"/>
</dbReference>
<dbReference type="RefSeq" id="WP_204720263.1">
    <property type="nucleotide sequence ID" value="NZ_JACSNR010000004.1"/>
</dbReference>
<dbReference type="InterPro" id="IPR025538">
    <property type="entry name" value="DUF4424"/>
</dbReference>
<dbReference type="Proteomes" id="UP000724149">
    <property type="component" value="Unassembled WGS sequence"/>
</dbReference>
<comment type="caution">
    <text evidence="4">The sequence shown here is derived from an EMBL/GenBank/DDBJ whole genome shotgun (WGS) entry which is preliminary data.</text>
</comment>
<protein>
    <recommendedName>
        <fullName evidence="3">DUF4424 domain-containing protein</fullName>
    </recommendedName>
</protein>
<keyword evidence="1" id="KW-0812">Transmembrane</keyword>
<feature type="domain" description="DUF4424" evidence="3">
    <location>
        <begin position="35"/>
        <end position="115"/>
    </location>
</feature>
<evidence type="ECO:0000256" key="2">
    <source>
        <dbReference type="SAM" id="SignalP"/>
    </source>
</evidence>
<keyword evidence="1" id="KW-1133">Transmembrane helix</keyword>
<proteinExistence type="predicted"/>
<evidence type="ECO:0000313" key="4">
    <source>
        <dbReference type="EMBL" id="MBM6923013.1"/>
    </source>
</evidence>
<accession>A0ABS2GMG5</accession>